<evidence type="ECO:0000313" key="8">
    <source>
        <dbReference type="Proteomes" id="UP000543419"/>
    </source>
</evidence>
<gene>
    <name evidence="7" type="ORF">G1C97_1875</name>
</gene>
<dbReference type="Pfam" id="PF00933">
    <property type="entry name" value="Glyco_hydro_3"/>
    <property type="match status" value="1"/>
</dbReference>
<reference evidence="7 8" key="1">
    <citation type="submission" date="2020-02" db="EMBL/GenBank/DDBJ databases">
        <title>Characterization of phylogenetic diversity of novel bifidobacterial species isolated in Czech ZOOs.</title>
        <authorList>
            <person name="Lugli G.A."/>
            <person name="Vera N.B."/>
            <person name="Ventura M."/>
        </authorList>
    </citation>
    <scope>NUCLEOTIDE SEQUENCE [LARGE SCALE GENOMIC DNA]</scope>
    <source>
        <strain evidence="7 8">DSM 109959</strain>
    </source>
</reference>
<keyword evidence="3" id="KW-0119">Carbohydrate metabolism</keyword>
<dbReference type="InterPro" id="IPR026891">
    <property type="entry name" value="Fn3-like"/>
</dbReference>
<comment type="similarity">
    <text evidence="1 4">Belongs to the glycosyl hydrolase 3 family.</text>
</comment>
<dbReference type="Gene3D" id="3.20.20.300">
    <property type="entry name" value="Glycoside hydrolase, family 3, N-terminal domain"/>
    <property type="match status" value="1"/>
</dbReference>
<organism evidence="7 8">
    <name type="scientific">Bifidobacterium olomucense</name>
    <dbReference type="NCBI Taxonomy" id="2675324"/>
    <lineage>
        <taxon>Bacteria</taxon>
        <taxon>Bacillati</taxon>
        <taxon>Actinomycetota</taxon>
        <taxon>Actinomycetes</taxon>
        <taxon>Bifidobacteriales</taxon>
        <taxon>Bifidobacteriaceae</taxon>
        <taxon>Bifidobacterium</taxon>
    </lineage>
</organism>
<evidence type="ECO:0000256" key="3">
    <source>
        <dbReference type="ARBA" id="ARBA00023277"/>
    </source>
</evidence>
<feature type="domain" description="Fibronectin type III-like" evidence="6">
    <location>
        <begin position="447"/>
        <end position="521"/>
    </location>
</feature>
<dbReference type="InterPro" id="IPR050288">
    <property type="entry name" value="Cellulose_deg_GH3"/>
</dbReference>
<dbReference type="SUPFAM" id="SSF52279">
    <property type="entry name" value="Beta-D-glucan exohydrolase, C-terminal domain"/>
    <property type="match status" value="1"/>
</dbReference>
<keyword evidence="5" id="KW-0472">Membrane</keyword>
<dbReference type="InterPro" id="IPR017853">
    <property type="entry name" value="GH"/>
</dbReference>
<comment type="caution">
    <text evidence="7">The sequence shown here is derived from an EMBL/GenBank/DDBJ whole genome shotgun (WGS) entry which is preliminary data.</text>
</comment>
<sequence length="974" mass="105998">MLQINMADVLNVIGSLTPYLIAVGVLLALAIIITFAANKKTVKTVANRKLIHSESWLVALVGIVVSVSMMLSGPLATLLNNATITKYQLSDSTVAAANKLAKDVQTEAVTMLKNDDSNLPLANKKVNVFGWGSTNPVYGGTGSGSMSDQYETVSLLDGMKEAGIETNADLTKLYTDYRADRPEVGMWAQDWTLPEVPVDQYSDSLISSAKSFSDEAVVVLTRVGGEGADLPMDMTADGITYTDNSKDYKDFQKGQSFLELSQTERNMLDLVTKNFDKVTLIYNGANTFQFDFLANYPQIKSVLWCPPAGQTGFSALGEVLAGDVNPSGKTSDTFLKDLTKSVSYNNFGNFNYDNADEFEVSFNSFAGAVTATPSFVNYTEGIYVGYKFYETAADEGLINYDDLVQYPFGYGLSYTTFDQKMGDVTYSDGKISFDVTVTNTGDVAGKDVVEAYYNPPYTDGGIEKASVNLVAFEKTKELKPGESETVKISFDDDDMASYDSKNAKAYVLEKGDYEVSIQSDSHTVIDEKTVTVDDTITYNSDDNTHNGDKTAATNQFEDAEGDVTYLSRAGHFANYAQATAAPTNFSMSDEAKATFYNNGNYDPTKFDNADDEMPTTGAKNGVRLADLTGKDYDDPQWDKLLDELTFNDMDNLIANAGYGTQAVTSVGKIQVTDADGPASLNNNFTGVGSIGFPASTSFACTWNKDLAKQFGEMIGQMARDMHVAGWYAPAMNIHRNAFSGRTFEYFSEDGLLSGAMASQQIAGAREKGVYSFMKHFALNDQETNRDLMLCTWANEQAIREIYLKPFEMSVKEGGAQAVMSAFNYIGNTYAGAYAPLQQNVLRNEWGFQGFVLTDYFSGNGYQNADQLVRAGNDAMLATTSITNHITDKSATSVKAMRTAAHNILYTVANGWQYENGEPEVDTPMWKTAMYVAWGVTAVLVIALEALAVTKFLKRRKAAAVSADAAAAVPASTEA</sequence>
<dbReference type="PANTHER" id="PTHR42715">
    <property type="entry name" value="BETA-GLUCOSIDASE"/>
    <property type="match status" value="1"/>
</dbReference>
<dbReference type="Gene3D" id="2.60.40.10">
    <property type="entry name" value="Immunoglobulins"/>
    <property type="match status" value="1"/>
</dbReference>
<dbReference type="PRINTS" id="PR00133">
    <property type="entry name" value="GLHYDRLASE3"/>
</dbReference>
<evidence type="ECO:0000313" key="7">
    <source>
        <dbReference type="EMBL" id="NMM98917.1"/>
    </source>
</evidence>
<feature type="transmembrane region" description="Helical" evidence="5">
    <location>
        <begin position="16"/>
        <end position="37"/>
    </location>
</feature>
<dbReference type="SUPFAM" id="SSF51445">
    <property type="entry name" value="(Trans)glycosidases"/>
    <property type="match status" value="1"/>
</dbReference>
<dbReference type="RefSeq" id="WP_169241541.1">
    <property type="nucleotide sequence ID" value="NZ_JAAIIG010000009.1"/>
</dbReference>
<dbReference type="Pfam" id="PF01915">
    <property type="entry name" value="Glyco_hydro_3_C"/>
    <property type="match status" value="1"/>
</dbReference>
<dbReference type="InterPro" id="IPR013783">
    <property type="entry name" value="Ig-like_fold"/>
</dbReference>
<name>A0A7Y0EYW6_9BIFI</name>
<dbReference type="PANTHER" id="PTHR42715:SF10">
    <property type="entry name" value="BETA-GLUCOSIDASE"/>
    <property type="match status" value="1"/>
</dbReference>
<dbReference type="GO" id="GO:0004553">
    <property type="term" value="F:hydrolase activity, hydrolyzing O-glycosyl compounds"/>
    <property type="evidence" value="ECO:0007669"/>
    <property type="project" value="InterPro"/>
</dbReference>
<dbReference type="GO" id="GO:0005975">
    <property type="term" value="P:carbohydrate metabolic process"/>
    <property type="evidence" value="ECO:0007669"/>
    <property type="project" value="InterPro"/>
</dbReference>
<dbReference type="Pfam" id="PF14310">
    <property type="entry name" value="Fn3-like"/>
    <property type="match status" value="1"/>
</dbReference>
<accession>A0A7Y0EYW6</accession>
<feature type="transmembrane region" description="Helical" evidence="5">
    <location>
        <begin position="57"/>
        <end position="79"/>
    </location>
</feature>
<dbReference type="Proteomes" id="UP000543419">
    <property type="component" value="Unassembled WGS sequence"/>
</dbReference>
<proteinExistence type="inferred from homology"/>
<feature type="transmembrane region" description="Helical" evidence="5">
    <location>
        <begin position="928"/>
        <end position="948"/>
    </location>
</feature>
<dbReference type="InterPro" id="IPR001764">
    <property type="entry name" value="Glyco_hydro_3_N"/>
</dbReference>
<keyword evidence="4" id="KW-0326">Glycosidase</keyword>
<dbReference type="InterPro" id="IPR002772">
    <property type="entry name" value="Glyco_hydro_3_C"/>
</dbReference>
<keyword evidence="5" id="KW-0812">Transmembrane</keyword>
<keyword evidence="8" id="KW-1185">Reference proteome</keyword>
<dbReference type="PROSITE" id="PS00775">
    <property type="entry name" value="GLYCOSYL_HYDROL_F3"/>
    <property type="match status" value="1"/>
</dbReference>
<dbReference type="EMBL" id="JAAIIG010000009">
    <property type="protein sequence ID" value="NMM98917.1"/>
    <property type="molecule type" value="Genomic_DNA"/>
</dbReference>
<dbReference type="AlphaFoldDB" id="A0A7Y0EYW6"/>
<keyword evidence="2 4" id="KW-0378">Hydrolase</keyword>
<evidence type="ECO:0000259" key="6">
    <source>
        <dbReference type="SMART" id="SM01217"/>
    </source>
</evidence>
<dbReference type="Gene3D" id="3.40.50.1700">
    <property type="entry name" value="Glycoside hydrolase family 3 C-terminal domain"/>
    <property type="match status" value="1"/>
</dbReference>
<dbReference type="InterPro" id="IPR036962">
    <property type="entry name" value="Glyco_hydro_3_N_sf"/>
</dbReference>
<dbReference type="SMART" id="SM01217">
    <property type="entry name" value="Fn3_like"/>
    <property type="match status" value="1"/>
</dbReference>
<protein>
    <submittedName>
        <fullName evidence="7">Glycosyl hydrolase</fullName>
    </submittedName>
</protein>
<evidence type="ECO:0000256" key="1">
    <source>
        <dbReference type="ARBA" id="ARBA00005336"/>
    </source>
</evidence>
<keyword evidence="5" id="KW-1133">Transmembrane helix</keyword>
<evidence type="ECO:0000256" key="2">
    <source>
        <dbReference type="ARBA" id="ARBA00022801"/>
    </source>
</evidence>
<dbReference type="InterPro" id="IPR019800">
    <property type="entry name" value="Glyco_hydro_3_AS"/>
</dbReference>
<evidence type="ECO:0000256" key="5">
    <source>
        <dbReference type="SAM" id="Phobius"/>
    </source>
</evidence>
<evidence type="ECO:0000256" key="4">
    <source>
        <dbReference type="RuleBase" id="RU361161"/>
    </source>
</evidence>
<dbReference type="InterPro" id="IPR036881">
    <property type="entry name" value="Glyco_hydro_3_C_sf"/>
</dbReference>